<evidence type="ECO:0000256" key="4">
    <source>
        <dbReference type="ARBA" id="ARBA00022692"/>
    </source>
</evidence>
<dbReference type="InterPro" id="IPR015683">
    <property type="entry name" value="Ionotropic_Glu_rcpt"/>
</dbReference>
<dbReference type="GeneID" id="115034379"/>
<sequence length="394" mass="44130">MLKENTGDILLVPIVVTTTDVQDFDFSIPIFKTWYELYAKYTVNRATSLSYLETWSPEVWAAFLLTMFVIVVCLWLVVKIRHIMPPSADDVHVQQVQLQQPPAIESPSLISYFFVVWGSICSQGLQTVNINACSVRVVSWVTLLFGLCISTSYSAVLFSRLTVDKSDLVIPSLDSVSRMRTHVLCVRRNSFGYLLFKANETDAFIMERWLGVVNEPPCPQYEFGDIEVMAKSVCTHQTILVLETPMVMARAMSHQNGCRVMSVAGRHAVAYASVLTAKGSPYTPPINEIMVSLLTNGVVDYLQKKWLSREFRDWTFTEADSIGVTIGHVRGLLVVLGLSVVVAAAVMFAELVTAGANRSVDPVPFRNVDHRNYGQSSGRVTPYRGARWRKSWGR</sequence>
<keyword evidence="4 12" id="KW-0812">Transmembrane</keyword>
<evidence type="ECO:0000259" key="13">
    <source>
        <dbReference type="Pfam" id="PF00060"/>
    </source>
</evidence>
<dbReference type="RefSeq" id="XP_029346929.1">
    <property type="nucleotide sequence ID" value="XM_029491069.1"/>
</dbReference>
<evidence type="ECO:0000313" key="15">
    <source>
        <dbReference type="Proteomes" id="UP000007819"/>
    </source>
</evidence>
<evidence type="ECO:0000256" key="9">
    <source>
        <dbReference type="ARBA" id="ARBA00023180"/>
    </source>
</evidence>
<feature type="domain" description="Ionotropic glutamate receptor C-terminal" evidence="13">
    <location>
        <begin position="57"/>
        <end position="276"/>
    </location>
</feature>
<evidence type="ECO:0000256" key="6">
    <source>
        <dbReference type="ARBA" id="ARBA00023065"/>
    </source>
</evidence>
<feature type="transmembrane region" description="Helical" evidence="12">
    <location>
        <begin position="59"/>
        <end position="78"/>
    </location>
</feature>
<dbReference type="InterPro" id="IPR001320">
    <property type="entry name" value="Iontro_rcpt_C"/>
</dbReference>
<comment type="subcellular location">
    <subcellularLocation>
        <location evidence="1">Membrane</location>
        <topology evidence="1">Multi-pass membrane protein</topology>
    </subcellularLocation>
</comment>
<dbReference type="SUPFAM" id="SSF53850">
    <property type="entry name" value="Periplasmic binding protein-like II"/>
    <property type="match status" value="1"/>
</dbReference>
<keyword evidence="7 12" id="KW-0472">Membrane</keyword>
<keyword evidence="11" id="KW-0407">Ion channel</keyword>
<name>A0A8R2JUI6_ACYPI</name>
<organism evidence="14 15">
    <name type="scientific">Acyrthosiphon pisum</name>
    <name type="common">Pea aphid</name>
    <dbReference type="NCBI Taxonomy" id="7029"/>
    <lineage>
        <taxon>Eukaryota</taxon>
        <taxon>Metazoa</taxon>
        <taxon>Ecdysozoa</taxon>
        <taxon>Arthropoda</taxon>
        <taxon>Hexapoda</taxon>
        <taxon>Insecta</taxon>
        <taxon>Pterygota</taxon>
        <taxon>Neoptera</taxon>
        <taxon>Paraneoptera</taxon>
        <taxon>Hemiptera</taxon>
        <taxon>Sternorrhyncha</taxon>
        <taxon>Aphidomorpha</taxon>
        <taxon>Aphidoidea</taxon>
        <taxon>Aphididae</taxon>
        <taxon>Macrosiphini</taxon>
        <taxon>Acyrthosiphon</taxon>
    </lineage>
</organism>
<evidence type="ECO:0000256" key="11">
    <source>
        <dbReference type="ARBA" id="ARBA00023303"/>
    </source>
</evidence>
<dbReference type="OrthoDB" id="8185396at2759"/>
<keyword evidence="3" id="KW-0813">Transport</keyword>
<feature type="transmembrane region" description="Helical" evidence="12">
    <location>
        <begin position="332"/>
        <end position="356"/>
    </location>
</feature>
<dbReference type="Gene3D" id="3.40.190.10">
    <property type="entry name" value="Periplasmic binding protein-like II"/>
    <property type="match status" value="2"/>
</dbReference>
<protein>
    <recommendedName>
        <fullName evidence="13">Ionotropic glutamate receptor C-terminal domain-containing protein</fullName>
    </recommendedName>
</protein>
<evidence type="ECO:0000256" key="8">
    <source>
        <dbReference type="ARBA" id="ARBA00023170"/>
    </source>
</evidence>
<evidence type="ECO:0000313" key="14">
    <source>
        <dbReference type="EnsemblMetazoa" id="XP_029346929.1"/>
    </source>
</evidence>
<dbReference type="Proteomes" id="UP000007819">
    <property type="component" value="Chromosome A3"/>
</dbReference>
<evidence type="ECO:0000256" key="7">
    <source>
        <dbReference type="ARBA" id="ARBA00023136"/>
    </source>
</evidence>
<dbReference type="KEGG" id="api:115034379"/>
<keyword evidence="8" id="KW-0675">Receptor</keyword>
<dbReference type="GO" id="GO:0015276">
    <property type="term" value="F:ligand-gated monoatomic ion channel activity"/>
    <property type="evidence" value="ECO:0007669"/>
    <property type="project" value="InterPro"/>
</dbReference>
<evidence type="ECO:0000256" key="2">
    <source>
        <dbReference type="ARBA" id="ARBA00008685"/>
    </source>
</evidence>
<keyword evidence="5 12" id="KW-1133">Transmembrane helix</keyword>
<keyword evidence="15" id="KW-1185">Reference proteome</keyword>
<keyword evidence="9" id="KW-0325">Glycoprotein</keyword>
<feature type="transmembrane region" description="Helical" evidence="12">
    <location>
        <begin position="137"/>
        <end position="158"/>
    </location>
</feature>
<proteinExistence type="inferred from homology"/>
<comment type="similarity">
    <text evidence="2">Belongs to the glutamate-gated ion channel (TC 1.A.10.1) family.</text>
</comment>
<dbReference type="Pfam" id="PF00060">
    <property type="entry name" value="Lig_chan"/>
    <property type="match status" value="1"/>
</dbReference>
<evidence type="ECO:0000256" key="1">
    <source>
        <dbReference type="ARBA" id="ARBA00004141"/>
    </source>
</evidence>
<evidence type="ECO:0000256" key="10">
    <source>
        <dbReference type="ARBA" id="ARBA00023286"/>
    </source>
</evidence>
<dbReference type="Gene3D" id="1.10.287.70">
    <property type="match status" value="1"/>
</dbReference>
<reference evidence="14" key="2">
    <citation type="submission" date="2022-06" db="UniProtKB">
        <authorList>
            <consortium name="EnsemblMetazoa"/>
        </authorList>
    </citation>
    <scope>IDENTIFICATION</scope>
</reference>
<evidence type="ECO:0000256" key="12">
    <source>
        <dbReference type="SAM" id="Phobius"/>
    </source>
</evidence>
<evidence type="ECO:0000256" key="5">
    <source>
        <dbReference type="ARBA" id="ARBA00022989"/>
    </source>
</evidence>
<keyword evidence="10" id="KW-1071">Ligand-gated ion channel</keyword>
<keyword evidence="6" id="KW-0406">Ion transport</keyword>
<dbReference type="EnsemblMetazoa" id="XM_029491069.1">
    <property type="protein sequence ID" value="XP_029346929.1"/>
    <property type="gene ID" value="LOC115034379"/>
</dbReference>
<evidence type="ECO:0000256" key="3">
    <source>
        <dbReference type="ARBA" id="ARBA00022448"/>
    </source>
</evidence>
<dbReference type="AlphaFoldDB" id="A0A8R2JUI6"/>
<reference evidence="15" key="1">
    <citation type="submission" date="2010-06" db="EMBL/GenBank/DDBJ databases">
        <authorList>
            <person name="Jiang H."/>
            <person name="Abraham K."/>
            <person name="Ali S."/>
            <person name="Alsbrooks S.L."/>
            <person name="Anim B.N."/>
            <person name="Anosike U.S."/>
            <person name="Attaway T."/>
            <person name="Bandaranaike D.P."/>
            <person name="Battles P.K."/>
            <person name="Bell S.N."/>
            <person name="Bell A.V."/>
            <person name="Beltran B."/>
            <person name="Bickham C."/>
            <person name="Bustamante Y."/>
            <person name="Caleb T."/>
            <person name="Canada A."/>
            <person name="Cardenas V."/>
            <person name="Carter K."/>
            <person name="Chacko J."/>
            <person name="Chandrabose M.N."/>
            <person name="Chavez D."/>
            <person name="Chavez A."/>
            <person name="Chen L."/>
            <person name="Chu H.-S."/>
            <person name="Claassen K.J."/>
            <person name="Cockrell R."/>
            <person name="Collins M."/>
            <person name="Cooper J.A."/>
            <person name="Cree A."/>
            <person name="Curry S.M."/>
            <person name="Da Y."/>
            <person name="Dao M.D."/>
            <person name="Das B."/>
            <person name="Davila M.-L."/>
            <person name="Davy-Carroll L."/>
            <person name="Denson S."/>
            <person name="Dinh H."/>
            <person name="Ebong V.E."/>
            <person name="Edwards J.R."/>
            <person name="Egan A."/>
            <person name="El-Daye J."/>
            <person name="Escobedo L."/>
            <person name="Fernandez S."/>
            <person name="Fernando P.R."/>
            <person name="Flagg N."/>
            <person name="Forbes L.D."/>
            <person name="Fowler R.G."/>
            <person name="Fu Q."/>
            <person name="Gabisi R.A."/>
            <person name="Ganer J."/>
            <person name="Garbino Pronczuk A."/>
            <person name="Garcia R.M."/>
            <person name="Garner T."/>
            <person name="Garrett T.E."/>
            <person name="Gonzalez D.A."/>
            <person name="Hamid H."/>
            <person name="Hawkins E.S."/>
            <person name="Hirani K."/>
            <person name="Hogues M.E."/>
            <person name="Hollins B."/>
            <person name="Hsiao C.-H."/>
            <person name="Jabil R."/>
            <person name="James M.L."/>
            <person name="Jhangiani S.N."/>
            <person name="Johnson B."/>
            <person name="Johnson Q."/>
            <person name="Joshi V."/>
            <person name="Kalu J.B."/>
            <person name="Kam C."/>
            <person name="Kashfia A."/>
            <person name="Keebler J."/>
            <person name="Kisamo H."/>
            <person name="Kovar C.L."/>
            <person name="Lago L.A."/>
            <person name="Lai C.-Y."/>
            <person name="Laidlaw J."/>
            <person name="Lara F."/>
            <person name="Le T.-K."/>
            <person name="Lee S.L."/>
            <person name="Legall F.H."/>
            <person name="Lemon S.J."/>
            <person name="Lewis L.R."/>
            <person name="Li B."/>
            <person name="Liu Y."/>
            <person name="Liu Y.-S."/>
            <person name="Lopez J."/>
            <person name="Lozado R.J."/>
            <person name="Lu J."/>
            <person name="Madu R.C."/>
            <person name="Maheshwari M."/>
            <person name="Maheshwari R."/>
            <person name="Malloy K."/>
            <person name="Martinez E."/>
            <person name="Mathew T."/>
            <person name="Mercado I.C."/>
            <person name="Mercado C."/>
            <person name="Meyer B."/>
            <person name="Montgomery K."/>
            <person name="Morgan M.B."/>
            <person name="Munidasa M."/>
            <person name="Nazareth L.V."/>
            <person name="Nelson J."/>
            <person name="Ng B.M."/>
            <person name="Nguyen N.B."/>
            <person name="Nguyen P.Q."/>
            <person name="Nguyen T."/>
            <person name="Obregon M."/>
            <person name="Okwuonu G.O."/>
            <person name="Onwere C.G."/>
            <person name="Orozco G."/>
            <person name="Parra A."/>
            <person name="Patel S."/>
            <person name="Patil S."/>
            <person name="Perez A."/>
            <person name="Perez Y."/>
            <person name="Pham C."/>
            <person name="Primus E.L."/>
            <person name="Pu L.-L."/>
            <person name="Puazo M."/>
            <person name="Qin X."/>
            <person name="Quiroz J.B."/>
            <person name="Reese J."/>
            <person name="Richards S."/>
            <person name="Rives C.M."/>
            <person name="Robberts R."/>
            <person name="Ruiz S.J."/>
            <person name="Ruiz M.J."/>
            <person name="Santibanez J."/>
            <person name="Schneider B.W."/>
            <person name="Sisson I."/>
            <person name="Smith M."/>
            <person name="Sodergren E."/>
            <person name="Song X.-Z."/>
            <person name="Song B.B."/>
            <person name="Summersgill H."/>
            <person name="Thelus R."/>
            <person name="Thornton R.D."/>
            <person name="Trejos Z.Y."/>
            <person name="Usmani K."/>
            <person name="Vattathil S."/>
            <person name="Villasana D."/>
            <person name="Walker D.L."/>
            <person name="Wang S."/>
            <person name="Wang K."/>
            <person name="White C.S."/>
            <person name="Williams A.C."/>
            <person name="Williamson J."/>
            <person name="Wilson K."/>
            <person name="Woghiren I.O."/>
            <person name="Woodworth J.R."/>
            <person name="Worley K.C."/>
            <person name="Wright R.A."/>
            <person name="Wu W."/>
            <person name="Young L."/>
            <person name="Zhang L."/>
            <person name="Zhang J."/>
            <person name="Zhu Y."/>
            <person name="Muzny D.M."/>
            <person name="Weinstock G."/>
            <person name="Gibbs R.A."/>
        </authorList>
    </citation>
    <scope>NUCLEOTIDE SEQUENCE [LARGE SCALE GENOMIC DNA]</scope>
    <source>
        <strain evidence="15">LSR1</strain>
    </source>
</reference>
<dbReference type="PANTHER" id="PTHR18966">
    <property type="entry name" value="IONOTROPIC GLUTAMATE RECEPTOR"/>
    <property type="match status" value="1"/>
</dbReference>
<dbReference type="GO" id="GO:0016020">
    <property type="term" value="C:membrane"/>
    <property type="evidence" value="ECO:0007669"/>
    <property type="project" value="UniProtKB-SubCell"/>
</dbReference>
<accession>A0A8R2JUI6</accession>